<comment type="cofactor">
    <cofactor evidence="1 4">
        <name>thiamine diphosphate</name>
        <dbReference type="ChEBI" id="CHEBI:58937"/>
    </cofactor>
</comment>
<dbReference type="STRING" id="4846.A0A367JAU1"/>
<dbReference type="GO" id="GO:0004739">
    <property type="term" value="F:pyruvate dehydrogenase (acetyl-transferring) activity"/>
    <property type="evidence" value="ECO:0007669"/>
    <property type="project" value="UniProtKB-UniRule"/>
</dbReference>
<protein>
    <recommendedName>
        <fullName evidence="4">Pyruvate dehydrogenase E1 component subunit beta</fullName>
        <ecNumber evidence="4">1.2.4.1</ecNumber>
    </recommendedName>
</protein>
<keyword evidence="3 4" id="KW-0786">Thiamine pyrophosphate</keyword>
<proteinExistence type="predicted"/>
<evidence type="ECO:0000256" key="2">
    <source>
        <dbReference type="ARBA" id="ARBA00023002"/>
    </source>
</evidence>
<dbReference type="OrthoDB" id="10266385at2759"/>
<dbReference type="Proteomes" id="UP000253551">
    <property type="component" value="Unassembled WGS sequence"/>
</dbReference>
<name>A0A367JAU1_RHIST</name>
<dbReference type="SUPFAM" id="SSF52518">
    <property type="entry name" value="Thiamin diphosphate-binding fold (THDP-binding)"/>
    <property type="match status" value="1"/>
</dbReference>
<keyword evidence="2 4" id="KW-0560">Oxidoreductase</keyword>
<dbReference type="InterPro" id="IPR029061">
    <property type="entry name" value="THDP-binding"/>
</dbReference>
<dbReference type="PANTHER" id="PTHR11624">
    <property type="entry name" value="DEHYDROGENASE RELATED"/>
    <property type="match status" value="1"/>
</dbReference>
<dbReference type="EMBL" id="PJQM01003797">
    <property type="protein sequence ID" value="RCH87072.1"/>
    <property type="molecule type" value="Genomic_DNA"/>
</dbReference>
<dbReference type="AlphaFoldDB" id="A0A367JAU1"/>
<comment type="catalytic activity">
    <reaction evidence="4">
        <text>N(6)-[(R)-lipoyl]-L-lysyl-[protein] + pyruvate + H(+) = N(6)-[(R)-S(8)-acetyldihydrolipoyl]-L-lysyl-[protein] + CO2</text>
        <dbReference type="Rhea" id="RHEA:19189"/>
        <dbReference type="Rhea" id="RHEA-COMP:10474"/>
        <dbReference type="Rhea" id="RHEA-COMP:10478"/>
        <dbReference type="ChEBI" id="CHEBI:15361"/>
        <dbReference type="ChEBI" id="CHEBI:15378"/>
        <dbReference type="ChEBI" id="CHEBI:16526"/>
        <dbReference type="ChEBI" id="CHEBI:83099"/>
        <dbReference type="ChEBI" id="CHEBI:83111"/>
        <dbReference type="EC" id="1.2.4.1"/>
    </reaction>
</comment>
<evidence type="ECO:0000256" key="1">
    <source>
        <dbReference type="ARBA" id="ARBA00001964"/>
    </source>
</evidence>
<keyword evidence="4 5" id="KW-0670">Pyruvate</keyword>
<evidence type="ECO:0000256" key="3">
    <source>
        <dbReference type="ARBA" id="ARBA00023052"/>
    </source>
</evidence>
<accession>A0A367JAU1</accession>
<dbReference type="InterPro" id="IPR027110">
    <property type="entry name" value="PDHB_mito-type"/>
</dbReference>
<gene>
    <name evidence="5" type="primary">PDB1</name>
    <name evidence="5" type="ORF">CU098_001373</name>
</gene>
<evidence type="ECO:0000256" key="4">
    <source>
        <dbReference type="RuleBase" id="RU364074"/>
    </source>
</evidence>
<organism evidence="5 6">
    <name type="scientific">Rhizopus stolonifer</name>
    <name type="common">Rhizopus nigricans</name>
    <dbReference type="NCBI Taxonomy" id="4846"/>
    <lineage>
        <taxon>Eukaryota</taxon>
        <taxon>Fungi</taxon>
        <taxon>Fungi incertae sedis</taxon>
        <taxon>Mucoromycota</taxon>
        <taxon>Mucoromycotina</taxon>
        <taxon>Mucoromycetes</taxon>
        <taxon>Mucorales</taxon>
        <taxon>Mucorineae</taxon>
        <taxon>Rhizopodaceae</taxon>
        <taxon>Rhizopus</taxon>
    </lineage>
</organism>
<comment type="caution">
    <text evidence="5">The sequence shown here is derived from an EMBL/GenBank/DDBJ whole genome shotgun (WGS) entry which is preliminary data.</text>
</comment>
<evidence type="ECO:0000313" key="5">
    <source>
        <dbReference type="EMBL" id="RCH87072.1"/>
    </source>
</evidence>
<dbReference type="PANTHER" id="PTHR11624:SF96">
    <property type="entry name" value="PYRUVATE DEHYDROGENASE E1 COMPONENT SUBUNIT BETA, MITOCHONDRIAL"/>
    <property type="match status" value="1"/>
</dbReference>
<sequence>MTFLATLNRMAPTAVKRAATASIKPSAVALSQKRFNSTSGTKMTVREALNQALEEEMNKDETVYIMGEEVAQYNGAYKQRACRGGRENLEWDNPGKTKKDW</sequence>
<comment type="function">
    <text evidence="4">The pyruvate dehydrogenase complex catalyzes the overall conversion of pyruvate to acetyl-CoA and CO2.</text>
</comment>
<evidence type="ECO:0000313" key="6">
    <source>
        <dbReference type="Proteomes" id="UP000253551"/>
    </source>
</evidence>
<feature type="non-terminal residue" evidence="5">
    <location>
        <position position="101"/>
    </location>
</feature>
<dbReference type="GO" id="GO:0006086">
    <property type="term" value="P:pyruvate decarboxylation to acetyl-CoA"/>
    <property type="evidence" value="ECO:0007669"/>
    <property type="project" value="InterPro"/>
</dbReference>
<keyword evidence="6" id="KW-1185">Reference proteome</keyword>
<dbReference type="Gene3D" id="3.40.50.970">
    <property type="match status" value="1"/>
</dbReference>
<reference evidence="5 6" key="1">
    <citation type="journal article" date="2018" name="G3 (Bethesda)">
        <title>Phylogenetic and Phylogenomic Definition of Rhizopus Species.</title>
        <authorList>
            <person name="Gryganskyi A.P."/>
            <person name="Golan J."/>
            <person name="Dolatabadi S."/>
            <person name="Mondo S."/>
            <person name="Robb S."/>
            <person name="Idnurm A."/>
            <person name="Muszewska A."/>
            <person name="Steczkiewicz K."/>
            <person name="Masonjones S."/>
            <person name="Liao H.L."/>
            <person name="Gajdeczka M.T."/>
            <person name="Anike F."/>
            <person name="Vuek A."/>
            <person name="Anishchenko I.M."/>
            <person name="Voigt K."/>
            <person name="de Hoog G.S."/>
            <person name="Smith M.E."/>
            <person name="Heitman J."/>
            <person name="Vilgalys R."/>
            <person name="Stajich J.E."/>
        </authorList>
    </citation>
    <scope>NUCLEOTIDE SEQUENCE [LARGE SCALE GENOMIC DNA]</scope>
    <source>
        <strain evidence="5 6">LSU 92-RS-03</strain>
    </source>
</reference>
<dbReference type="EC" id="1.2.4.1" evidence="4"/>